<gene>
    <name evidence="2" type="ORF">OPV22_009002</name>
</gene>
<evidence type="ECO:0000256" key="1">
    <source>
        <dbReference type="SAM" id="MobiDB-lite"/>
    </source>
</evidence>
<feature type="region of interest" description="Disordered" evidence="1">
    <location>
        <begin position="121"/>
        <end position="162"/>
    </location>
</feature>
<protein>
    <submittedName>
        <fullName evidence="2">Uncharacterized protein</fullName>
    </submittedName>
</protein>
<evidence type="ECO:0000313" key="2">
    <source>
        <dbReference type="EMBL" id="KAJ8498450.1"/>
    </source>
</evidence>
<sequence length="217" mass="22689">MGNCQAAEAATVVIQHPGGRVERASWSLTASQVMAANPGHYVAVIIVAPPPSALNSAAASSSSTCNDGGGGRGARVKHLRLLRANDTLHIGHVYRLVSFQDVLNEFASKRHVKLSRLLAKPTEMTSSSSTRGNGSGAASVGGRLHQSRRVFEPVGSPATVEEEARAATELEEVVRGMMAAETTAAATRTTRARAGGVASARHGRWRPALRSIAEFGS</sequence>
<feature type="compositionally biased region" description="Low complexity" evidence="1">
    <location>
        <begin position="125"/>
        <end position="138"/>
    </location>
</feature>
<comment type="caution">
    <text evidence="2">The sequence shown here is derived from an EMBL/GenBank/DDBJ whole genome shotgun (WGS) entry which is preliminary data.</text>
</comment>
<accession>A0AAV8RA14</accession>
<keyword evidence="3" id="KW-1185">Reference proteome</keyword>
<dbReference type="EMBL" id="JAQQAF010000003">
    <property type="protein sequence ID" value="KAJ8498450.1"/>
    <property type="molecule type" value="Genomic_DNA"/>
</dbReference>
<name>A0AAV8RA14_ENSVE</name>
<dbReference type="AlphaFoldDB" id="A0AAV8RA14"/>
<dbReference type="InterPro" id="IPR025322">
    <property type="entry name" value="PADRE_dom"/>
</dbReference>
<organism evidence="2 3">
    <name type="scientific">Ensete ventricosum</name>
    <name type="common">Abyssinian banana</name>
    <name type="synonym">Musa ensete</name>
    <dbReference type="NCBI Taxonomy" id="4639"/>
    <lineage>
        <taxon>Eukaryota</taxon>
        <taxon>Viridiplantae</taxon>
        <taxon>Streptophyta</taxon>
        <taxon>Embryophyta</taxon>
        <taxon>Tracheophyta</taxon>
        <taxon>Spermatophyta</taxon>
        <taxon>Magnoliopsida</taxon>
        <taxon>Liliopsida</taxon>
        <taxon>Zingiberales</taxon>
        <taxon>Musaceae</taxon>
        <taxon>Ensete</taxon>
    </lineage>
</organism>
<dbReference type="Pfam" id="PF14009">
    <property type="entry name" value="PADRE"/>
    <property type="match status" value="1"/>
</dbReference>
<dbReference type="PANTHER" id="PTHR33413">
    <property type="entry name" value="EXPRESSED PROTEIN"/>
    <property type="match status" value="1"/>
</dbReference>
<proteinExistence type="predicted"/>
<evidence type="ECO:0000313" key="3">
    <source>
        <dbReference type="Proteomes" id="UP001222027"/>
    </source>
</evidence>
<dbReference type="PANTHER" id="PTHR33413:SF1">
    <property type="entry name" value="EXPRESSED PROTEIN"/>
    <property type="match status" value="1"/>
</dbReference>
<dbReference type="Proteomes" id="UP001222027">
    <property type="component" value="Unassembled WGS sequence"/>
</dbReference>
<reference evidence="2 3" key="1">
    <citation type="submission" date="2022-12" db="EMBL/GenBank/DDBJ databases">
        <title>Chromosome-scale assembly of the Ensete ventricosum genome.</title>
        <authorList>
            <person name="Dussert Y."/>
            <person name="Stocks J."/>
            <person name="Wendawek A."/>
            <person name="Woldeyes F."/>
            <person name="Nichols R.A."/>
            <person name="Borrell J.S."/>
        </authorList>
    </citation>
    <scope>NUCLEOTIDE SEQUENCE [LARGE SCALE GENOMIC DNA]</scope>
    <source>
        <strain evidence="3">cv. Maze</strain>
        <tissue evidence="2">Seeds</tissue>
    </source>
</reference>